<evidence type="ECO:0000313" key="3">
    <source>
        <dbReference type="Proteomes" id="UP001303046"/>
    </source>
</evidence>
<sequence>MPSDASKGRYEIRGVRFHKSESKISNAAAFVKDQMTNTQMQLEGGLHAHEHRGRLLSFEGEVSGQRHTTETKGTVMTSVEEVEDLDQKDR</sequence>
<dbReference type="Proteomes" id="UP001303046">
    <property type="component" value="Unassembled WGS sequence"/>
</dbReference>
<feature type="region of interest" description="Disordered" evidence="1">
    <location>
        <begin position="59"/>
        <end position="90"/>
    </location>
</feature>
<keyword evidence="3" id="KW-1185">Reference proteome</keyword>
<accession>A0ABR1DTD7</accession>
<comment type="caution">
    <text evidence="2">The sequence shown here is derived from an EMBL/GenBank/DDBJ whole genome shotgun (WGS) entry which is preliminary data.</text>
</comment>
<dbReference type="EMBL" id="JAVFWL010000005">
    <property type="protein sequence ID" value="KAK6753181.1"/>
    <property type="molecule type" value="Genomic_DNA"/>
</dbReference>
<evidence type="ECO:0000313" key="2">
    <source>
        <dbReference type="EMBL" id="KAK6753181.1"/>
    </source>
</evidence>
<reference evidence="2 3" key="1">
    <citation type="submission" date="2023-08" db="EMBL/GenBank/DDBJ databases">
        <title>A Necator americanus chromosomal reference genome.</title>
        <authorList>
            <person name="Ilik V."/>
            <person name="Petrzelkova K.J."/>
            <person name="Pardy F."/>
            <person name="Fuh T."/>
            <person name="Niatou-Singa F.S."/>
            <person name="Gouil Q."/>
            <person name="Baker L."/>
            <person name="Ritchie M.E."/>
            <person name="Jex A.R."/>
            <person name="Gazzola D."/>
            <person name="Li H."/>
            <person name="Toshio Fujiwara R."/>
            <person name="Zhan B."/>
            <person name="Aroian R.V."/>
            <person name="Pafco B."/>
            <person name="Schwarz E.M."/>
        </authorList>
    </citation>
    <scope>NUCLEOTIDE SEQUENCE [LARGE SCALE GENOMIC DNA]</scope>
    <source>
        <strain evidence="2 3">Aroian</strain>
        <tissue evidence="2">Whole animal</tissue>
    </source>
</reference>
<organism evidence="2 3">
    <name type="scientific">Necator americanus</name>
    <name type="common">Human hookworm</name>
    <dbReference type="NCBI Taxonomy" id="51031"/>
    <lineage>
        <taxon>Eukaryota</taxon>
        <taxon>Metazoa</taxon>
        <taxon>Ecdysozoa</taxon>
        <taxon>Nematoda</taxon>
        <taxon>Chromadorea</taxon>
        <taxon>Rhabditida</taxon>
        <taxon>Rhabditina</taxon>
        <taxon>Rhabditomorpha</taxon>
        <taxon>Strongyloidea</taxon>
        <taxon>Ancylostomatidae</taxon>
        <taxon>Bunostominae</taxon>
        <taxon>Necator</taxon>
    </lineage>
</organism>
<protein>
    <submittedName>
        <fullName evidence="2">Uncharacterized protein</fullName>
    </submittedName>
</protein>
<evidence type="ECO:0000256" key="1">
    <source>
        <dbReference type="SAM" id="MobiDB-lite"/>
    </source>
</evidence>
<proteinExistence type="predicted"/>
<name>A0ABR1DTD7_NECAM</name>
<gene>
    <name evidence="2" type="primary">Necator_chrV.g17441</name>
    <name evidence="2" type="ORF">RB195_012651</name>
</gene>